<feature type="binding site" evidence="8">
    <location>
        <position position="64"/>
    </location>
    <ligand>
        <name>GTP</name>
        <dbReference type="ChEBI" id="CHEBI:37565"/>
    </ligand>
</feature>
<dbReference type="PANTHER" id="PTHR19136">
    <property type="entry name" value="MOLYBDENUM COFACTOR GUANYLYLTRANSFERASE"/>
    <property type="match status" value="1"/>
</dbReference>
<evidence type="ECO:0000256" key="5">
    <source>
        <dbReference type="ARBA" id="ARBA00022842"/>
    </source>
</evidence>
<accession>M9RM69</accession>
<keyword evidence="11" id="KW-1185">Reference proteome</keyword>
<dbReference type="PANTHER" id="PTHR19136:SF81">
    <property type="entry name" value="MOLYBDENUM COFACTOR GUANYLYLTRANSFERASE"/>
    <property type="match status" value="1"/>
</dbReference>
<evidence type="ECO:0000256" key="2">
    <source>
        <dbReference type="ARBA" id="ARBA00022679"/>
    </source>
</evidence>
<feature type="domain" description="MobA-like NTP transferase" evidence="9">
    <location>
        <begin position="6"/>
        <end position="162"/>
    </location>
</feature>
<keyword evidence="7 8" id="KW-0501">Molybdenum cofactor biosynthesis</keyword>
<dbReference type="AlphaFoldDB" id="M9RM69"/>
<proteinExistence type="inferred from homology"/>
<feature type="binding site" evidence="8">
    <location>
        <position position="97"/>
    </location>
    <ligand>
        <name>GTP</name>
        <dbReference type="ChEBI" id="CHEBI:37565"/>
    </ligand>
</feature>
<dbReference type="EMBL" id="CP003742">
    <property type="protein sequence ID" value="AGI73724.1"/>
    <property type="molecule type" value="Genomic_DNA"/>
</dbReference>
<dbReference type="InterPro" id="IPR029044">
    <property type="entry name" value="Nucleotide-diphossugar_trans"/>
</dbReference>
<dbReference type="RefSeq" id="WP_015496711.1">
    <property type="nucleotide sequence ID" value="NC_020908.1"/>
</dbReference>
<evidence type="ECO:0000313" key="10">
    <source>
        <dbReference type="EMBL" id="AGI73724.1"/>
    </source>
</evidence>
<keyword evidence="6 8" id="KW-0342">GTP-binding</keyword>
<comment type="subcellular location">
    <subcellularLocation>
        <location evidence="8">Cytoplasm</location>
    </subcellularLocation>
</comment>
<sequence>MREPFGLILAGDRGTRVGNVSKADLTLGHLTLLAHVQARLGPQVAAIVVNANGPIVTDLPVIADATPDHLGPLAGVLASLDWAARQGGTHIVTVAVDTPFFPRDIAPRLLMAGEAHRDGFAVASTSDGLHCTFGLWPTALRDDLAAFLDKGQREVRAFVHAHDAAIATFPDTTPPSFFNVNTPEDLTAAARLL</sequence>
<keyword evidence="5 8" id="KW-0460">Magnesium</keyword>
<comment type="subunit">
    <text evidence="8">Monomer.</text>
</comment>
<comment type="domain">
    <text evidence="8">The N-terminal domain determines nucleotide recognition and specific binding, while the C-terminal domain determines the specific binding to the target protein.</text>
</comment>
<dbReference type="CDD" id="cd02503">
    <property type="entry name" value="MobA"/>
    <property type="match status" value="1"/>
</dbReference>
<keyword evidence="3 8" id="KW-0479">Metal-binding</keyword>
<comment type="catalytic activity">
    <reaction evidence="8">
        <text>Mo-molybdopterin + GTP + H(+) = Mo-molybdopterin guanine dinucleotide + diphosphate</text>
        <dbReference type="Rhea" id="RHEA:34243"/>
        <dbReference type="ChEBI" id="CHEBI:15378"/>
        <dbReference type="ChEBI" id="CHEBI:33019"/>
        <dbReference type="ChEBI" id="CHEBI:37565"/>
        <dbReference type="ChEBI" id="CHEBI:71302"/>
        <dbReference type="ChEBI" id="CHEBI:71310"/>
        <dbReference type="EC" id="2.7.7.77"/>
    </reaction>
</comment>
<evidence type="ECO:0000256" key="1">
    <source>
        <dbReference type="ARBA" id="ARBA00022490"/>
    </source>
</evidence>
<dbReference type="GO" id="GO:0005525">
    <property type="term" value="F:GTP binding"/>
    <property type="evidence" value="ECO:0007669"/>
    <property type="project" value="UniProtKB-UniRule"/>
</dbReference>
<dbReference type="KEGG" id="oar:OA238_c37750"/>
<feature type="binding site" evidence="8">
    <location>
        <position position="50"/>
    </location>
    <ligand>
        <name>GTP</name>
        <dbReference type="ChEBI" id="CHEBI:37565"/>
    </ligand>
</feature>
<dbReference type="eggNOG" id="COG0746">
    <property type="taxonomic scope" value="Bacteria"/>
</dbReference>
<evidence type="ECO:0000256" key="4">
    <source>
        <dbReference type="ARBA" id="ARBA00022741"/>
    </source>
</evidence>
<dbReference type="InterPro" id="IPR025877">
    <property type="entry name" value="MobA-like_NTP_Trfase"/>
</dbReference>
<dbReference type="NCBIfam" id="TIGR02665">
    <property type="entry name" value="molyb_mobA"/>
    <property type="match status" value="1"/>
</dbReference>
<dbReference type="STRING" id="391616.OA238_c37750"/>
<dbReference type="Proteomes" id="UP000004688">
    <property type="component" value="Chromosome"/>
</dbReference>
<dbReference type="OrthoDB" id="9788394at2"/>
<dbReference type="Pfam" id="PF12804">
    <property type="entry name" value="NTP_transf_3"/>
    <property type="match status" value="1"/>
</dbReference>
<dbReference type="SUPFAM" id="SSF53448">
    <property type="entry name" value="Nucleotide-diphospho-sugar transferases"/>
    <property type="match status" value="1"/>
</dbReference>
<comment type="cofactor">
    <cofactor evidence="8">
        <name>Mg(2+)</name>
        <dbReference type="ChEBI" id="CHEBI:18420"/>
    </cofactor>
</comment>
<evidence type="ECO:0000313" key="11">
    <source>
        <dbReference type="Proteomes" id="UP000004688"/>
    </source>
</evidence>
<keyword evidence="4 8" id="KW-0547">Nucleotide-binding</keyword>
<dbReference type="HOGENOM" id="CLU_055597_5_0_5"/>
<comment type="similarity">
    <text evidence="8">Belongs to the MobA family.</text>
</comment>
<evidence type="ECO:0000259" key="9">
    <source>
        <dbReference type="Pfam" id="PF12804"/>
    </source>
</evidence>
<keyword evidence="2 8" id="KW-0808">Transferase</keyword>
<dbReference type="GO" id="GO:1902758">
    <property type="term" value="P:bis(molybdopterin guanine dinucleotide)molybdenum biosynthetic process"/>
    <property type="evidence" value="ECO:0007669"/>
    <property type="project" value="TreeGrafter"/>
</dbReference>
<feature type="binding site" evidence="8">
    <location>
        <begin position="9"/>
        <end position="11"/>
    </location>
    <ligand>
        <name>GTP</name>
        <dbReference type="ChEBI" id="CHEBI:37565"/>
    </ligand>
</feature>
<protein>
    <recommendedName>
        <fullName evidence="8">Molybdenum cofactor guanylyltransferase</fullName>
        <shortName evidence="8">MoCo guanylyltransferase</shortName>
        <ecNumber evidence="8">2.7.7.77</ecNumber>
    </recommendedName>
    <alternativeName>
        <fullName evidence="8">GTP:molybdopterin guanylyltransferase</fullName>
    </alternativeName>
    <alternativeName>
        <fullName evidence="8">Mo-MPT guanylyltransferase</fullName>
    </alternativeName>
    <alternativeName>
        <fullName evidence="8">Molybdopterin guanylyltransferase</fullName>
    </alternativeName>
    <alternativeName>
        <fullName evidence="8">Molybdopterin-guanine dinucleotide synthase</fullName>
        <shortName evidence="8">MGD synthase</shortName>
    </alternativeName>
</protein>
<evidence type="ECO:0000256" key="6">
    <source>
        <dbReference type="ARBA" id="ARBA00023134"/>
    </source>
</evidence>
<name>M9RM69_9RHOB</name>
<dbReference type="GO" id="GO:0046872">
    <property type="term" value="F:metal ion binding"/>
    <property type="evidence" value="ECO:0007669"/>
    <property type="project" value="UniProtKB-KW"/>
</dbReference>
<keyword evidence="1 8" id="KW-0963">Cytoplasm</keyword>
<reference evidence="10 11" key="1">
    <citation type="journal article" date="2013" name="PLoS ONE">
        <title>Poles Apart: Arctic and Antarctic Octadecabacter strains Share High Genome Plasticity and a New Type of Xanthorhodopsin.</title>
        <authorList>
            <person name="Vollmers J."/>
            <person name="Voget S."/>
            <person name="Dietrich S."/>
            <person name="Gollnow K."/>
            <person name="Smits M."/>
            <person name="Meyer K."/>
            <person name="Brinkhoff T."/>
            <person name="Simon M."/>
            <person name="Daniel R."/>
        </authorList>
    </citation>
    <scope>NUCLEOTIDE SEQUENCE [LARGE SCALE GENOMIC DNA]</scope>
    <source>
        <strain evidence="10 11">238</strain>
    </source>
</reference>
<dbReference type="InterPro" id="IPR013482">
    <property type="entry name" value="Molybde_CF_guanTrfase"/>
</dbReference>
<comment type="function">
    <text evidence="8">Transfers a GMP moiety from GTP to Mo-molybdopterin (Mo-MPT) cofactor (Moco or molybdenum cofactor) to form Mo-molybdopterin guanine dinucleotide (Mo-MGD) cofactor.</text>
</comment>
<dbReference type="HAMAP" id="MF_00316">
    <property type="entry name" value="MobA"/>
    <property type="match status" value="1"/>
</dbReference>
<gene>
    <name evidence="8" type="primary">mobA</name>
    <name evidence="10" type="ORF">OA238_c37750</name>
</gene>
<feature type="binding site" evidence="8">
    <location>
        <position position="22"/>
    </location>
    <ligand>
        <name>GTP</name>
        <dbReference type="ChEBI" id="CHEBI:37565"/>
    </ligand>
</feature>
<feature type="binding site" evidence="8">
    <location>
        <position position="97"/>
    </location>
    <ligand>
        <name>Mg(2+)</name>
        <dbReference type="ChEBI" id="CHEBI:18420"/>
    </ligand>
</feature>
<evidence type="ECO:0000256" key="7">
    <source>
        <dbReference type="ARBA" id="ARBA00023150"/>
    </source>
</evidence>
<dbReference type="EC" id="2.7.7.77" evidence="8"/>
<organism evidence="10 11">
    <name type="scientific">Octadecabacter arcticus 238</name>
    <dbReference type="NCBI Taxonomy" id="391616"/>
    <lineage>
        <taxon>Bacteria</taxon>
        <taxon>Pseudomonadati</taxon>
        <taxon>Pseudomonadota</taxon>
        <taxon>Alphaproteobacteria</taxon>
        <taxon>Rhodobacterales</taxon>
        <taxon>Roseobacteraceae</taxon>
        <taxon>Octadecabacter</taxon>
    </lineage>
</organism>
<evidence type="ECO:0000256" key="3">
    <source>
        <dbReference type="ARBA" id="ARBA00022723"/>
    </source>
</evidence>
<dbReference type="Gene3D" id="3.90.550.10">
    <property type="entry name" value="Spore Coat Polysaccharide Biosynthesis Protein SpsA, Chain A"/>
    <property type="match status" value="1"/>
</dbReference>
<dbReference type="GO" id="GO:0005737">
    <property type="term" value="C:cytoplasm"/>
    <property type="evidence" value="ECO:0007669"/>
    <property type="project" value="UniProtKB-SubCell"/>
</dbReference>
<evidence type="ECO:0000256" key="8">
    <source>
        <dbReference type="HAMAP-Rule" id="MF_00316"/>
    </source>
</evidence>
<dbReference type="GO" id="GO:0061603">
    <property type="term" value="F:molybdenum cofactor guanylyltransferase activity"/>
    <property type="evidence" value="ECO:0007669"/>
    <property type="project" value="UniProtKB-EC"/>
</dbReference>